<accession>A0A1G8XD43</accession>
<evidence type="ECO:0000313" key="2">
    <source>
        <dbReference type="EMBL" id="SDJ88274.1"/>
    </source>
</evidence>
<sequence length="431" mass="45368">MGNGAGVGSSGSNNIFLGNYSGRVTIGSLNTFLGNSTGWSTTTGDRNTFIGNVAGYNNTTASSNTFLGDGAGYRTTTGGYNTFIGQGASGNNTGGIYGTSVGYRAGESNTTGIANSFFGTVAGPDNTTGRYNAYFGYFSGQGSTTGSGNTFIGSYSRTNPNLSNASAIGYRAYVTASNALVLGSVSGTNGATANTNVGIGTTAPSYRLHVNANSAAKPGSSAWTVASDKRLKKDIRPFEEGLAVIDQIRPVRYRYNGKAGLSTDEEFVGIIAQEVQEVAPYMVGEWTYQDTTGAEETYLDYDANAMTYLLINAVKELKSQNEALQDELTALRQTLGLSPTTSAAVKARLWQNQPNPANGTTLIRYQVPASAQSAQLRVVSILGQEVFQQVTLDRGEGEISVEVGQLPSGTYLYQLIVDGRTVDTKKMILAH</sequence>
<dbReference type="InterPro" id="IPR026444">
    <property type="entry name" value="Secre_tail"/>
</dbReference>
<dbReference type="NCBIfam" id="TIGR04183">
    <property type="entry name" value="Por_Secre_tail"/>
    <property type="match status" value="1"/>
</dbReference>
<dbReference type="Gene3D" id="1.10.10.10">
    <property type="entry name" value="Winged helix-like DNA-binding domain superfamily/Winged helix DNA-binding domain"/>
    <property type="match status" value="1"/>
</dbReference>
<dbReference type="InterPro" id="IPR036388">
    <property type="entry name" value="WH-like_DNA-bd_sf"/>
</dbReference>
<dbReference type="Pfam" id="PF13884">
    <property type="entry name" value="Peptidase_S74"/>
    <property type="match status" value="1"/>
</dbReference>
<dbReference type="Pfam" id="PF18962">
    <property type="entry name" value="Por_Secre_tail"/>
    <property type="match status" value="1"/>
</dbReference>
<protein>
    <submittedName>
        <fullName evidence="2">Por secretion system C-terminal sorting domain-containing protein</fullName>
    </submittedName>
</protein>
<organism evidence="2 3">
    <name type="scientific">Catalinimonas alkaloidigena</name>
    <dbReference type="NCBI Taxonomy" id="1075417"/>
    <lineage>
        <taxon>Bacteria</taxon>
        <taxon>Pseudomonadati</taxon>
        <taxon>Bacteroidota</taxon>
        <taxon>Cytophagia</taxon>
        <taxon>Cytophagales</taxon>
        <taxon>Catalimonadaceae</taxon>
        <taxon>Catalinimonas</taxon>
    </lineage>
</organism>
<dbReference type="Proteomes" id="UP000198510">
    <property type="component" value="Unassembled WGS sequence"/>
</dbReference>
<dbReference type="AlphaFoldDB" id="A0A1G8XD43"/>
<dbReference type="OrthoDB" id="9807669at2"/>
<reference evidence="2 3" key="1">
    <citation type="submission" date="2016-10" db="EMBL/GenBank/DDBJ databases">
        <authorList>
            <person name="de Groot N.N."/>
        </authorList>
    </citation>
    <scope>NUCLEOTIDE SEQUENCE [LARGE SCALE GENOMIC DNA]</scope>
    <source>
        <strain evidence="2 3">DSM 25186</strain>
    </source>
</reference>
<keyword evidence="3" id="KW-1185">Reference proteome</keyword>
<evidence type="ECO:0000313" key="3">
    <source>
        <dbReference type="Proteomes" id="UP000198510"/>
    </source>
</evidence>
<feature type="domain" description="Peptidase S74" evidence="1">
    <location>
        <begin position="227"/>
        <end position="328"/>
    </location>
</feature>
<dbReference type="EMBL" id="FNFO01000001">
    <property type="protein sequence ID" value="SDJ88274.1"/>
    <property type="molecule type" value="Genomic_DNA"/>
</dbReference>
<proteinExistence type="predicted"/>
<dbReference type="STRING" id="1075417.SAMN05421823_101329"/>
<evidence type="ECO:0000259" key="1">
    <source>
        <dbReference type="PROSITE" id="PS51688"/>
    </source>
</evidence>
<gene>
    <name evidence="2" type="ORF">SAMN05421823_101329</name>
</gene>
<dbReference type="InterPro" id="IPR030392">
    <property type="entry name" value="S74_ICA"/>
</dbReference>
<name>A0A1G8XD43_9BACT</name>
<dbReference type="RefSeq" id="WP_089678252.1">
    <property type="nucleotide sequence ID" value="NZ_FNFO01000001.1"/>
</dbReference>
<dbReference type="PROSITE" id="PS51688">
    <property type="entry name" value="ICA"/>
    <property type="match status" value="1"/>
</dbReference>